<keyword evidence="1" id="KW-0472">Membrane</keyword>
<protein>
    <recommendedName>
        <fullName evidence="4">DUF4386 family protein</fullName>
    </recommendedName>
</protein>
<reference evidence="3" key="1">
    <citation type="submission" date="2016-06" db="EMBL/GenBank/DDBJ databases">
        <authorList>
            <person name="Varghese N."/>
            <person name="Submissions Spin"/>
        </authorList>
    </citation>
    <scope>NUCLEOTIDE SEQUENCE [LARGE SCALE GENOMIC DNA]</scope>
    <source>
        <strain evidence="3">DSM 43819</strain>
    </source>
</reference>
<evidence type="ECO:0000313" key="3">
    <source>
        <dbReference type="Proteomes" id="UP000198221"/>
    </source>
</evidence>
<sequence length="223" mass="22446">MTAPYISIRRRAALAGLVVGPLLLTAGELVQPDSGDGADGMAAAIAQSADAWLIGWTLTMLGAAVILPGLAALSARIGRRGSGLSTAGTILFGAGLLGLVGLAASELSLVPVVNQDAAAAVPILARMNESAALLTIFALYLPGWFFGLPVLLGGLFRARVAPWWSLAAGIASVIVGFVLADTVPQADAVSSVLMLLAFGGVLAHRDPARIAVAARTADATVTA</sequence>
<keyword evidence="1" id="KW-1133">Transmembrane helix</keyword>
<feature type="transmembrane region" description="Helical" evidence="1">
    <location>
        <begin position="84"/>
        <end position="104"/>
    </location>
</feature>
<dbReference type="RefSeq" id="WP_089013679.1">
    <property type="nucleotide sequence ID" value="NZ_LT607754.1"/>
</dbReference>
<evidence type="ECO:0000256" key="1">
    <source>
        <dbReference type="SAM" id="Phobius"/>
    </source>
</evidence>
<keyword evidence="3" id="KW-1185">Reference proteome</keyword>
<evidence type="ECO:0000313" key="2">
    <source>
        <dbReference type="EMBL" id="SCG65754.1"/>
    </source>
</evidence>
<organism evidence="2 3">
    <name type="scientific">Micromonospora inositola</name>
    <dbReference type="NCBI Taxonomy" id="47865"/>
    <lineage>
        <taxon>Bacteria</taxon>
        <taxon>Bacillati</taxon>
        <taxon>Actinomycetota</taxon>
        <taxon>Actinomycetes</taxon>
        <taxon>Micromonosporales</taxon>
        <taxon>Micromonosporaceae</taxon>
        <taxon>Micromonospora</taxon>
    </lineage>
</organism>
<keyword evidence="1" id="KW-0812">Transmembrane</keyword>
<feature type="transmembrane region" description="Helical" evidence="1">
    <location>
        <begin position="163"/>
        <end position="180"/>
    </location>
</feature>
<proteinExistence type="predicted"/>
<dbReference type="AlphaFoldDB" id="A0A1C5J5A3"/>
<dbReference type="Proteomes" id="UP000198221">
    <property type="component" value="Chromosome I"/>
</dbReference>
<name>A0A1C5J5A3_9ACTN</name>
<dbReference type="OrthoDB" id="9876279at2"/>
<dbReference type="EMBL" id="LT607754">
    <property type="protein sequence ID" value="SCG65754.1"/>
    <property type="molecule type" value="Genomic_DNA"/>
</dbReference>
<accession>A0A1C5J5A3</accession>
<feature type="transmembrane region" description="Helical" evidence="1">
    <location>
        <begin position="186"/>
        <end position="203"/>
    </location>
</feature>
<feature type="transmembrane region" description="Helical" evidence="1">
    <location>
        <begin position="131"/>
        <end position="156"/>
    </location>
</feature>
<evidence type="ECO:0008006" key="4">
    <source>
        <dbReference type="Google" id="ProtNLM"/>
    </source>
</evidence>
<feature type="transmembrane region" description="Helical" evidence="1">
    <location>
        <begin position="51"/>
        <end position="72"/>
    </location>
</feature>
<gene>
    <name evidence="2" type="ORF">GA0070613_4051</name>
</gene>